<evidence type="ECO:0000256" key="6">
    <source>
        <dbReference type="SAM" id="MobiDB-lite"/>
    </source>
</evidence>
<dbReference type="AlphaFoldDB" id="A0A8J3MEC4"/>
<dbReference type="SUPFAM" id="SSF51120">
    <property type="entry name" value="beta-Roll"/>
    <property type="match status" value="1"/>
</dbReference>
<keyword evidence="2" id="KW-0800">Toxin</keyword>
<keyword evidence="3" id="KW-0677">Repeat</keyword>
<evidence type="ECO:0000256" key="2">
    <source>
        <dbReference type="ARBA" id="ARBA00022656"/>
    </source>
</evidence>
<dbReference type="PRINTS" id="PR00313">
    <property type="entry name" value="CABNDNGRPT"/>
</dbReference>
<sequence length="644" mass="67450">MTTDTTITMDKVLKNSLGHDKVGAYDSGAGEAGSEVVAYRDGKLYVTNGADDRIDIFDAETQALITSLDLTLIDNFDGVNSVTVSETGIAVAVQREASDGSTMNGVVAVYALDAVDGDLPSAEIEVGNLPDMVTYSKDGQYIFVANEGEPKADGDPAGSISVIEVATMTATTVGFEAYDDQADALEAAGVRLFPGVLPSTDFEPEYIAEGPDGTLYVTLQEANAVAVFDLATMSFTEILPLGTVDHSLEGNGIDPNDKDDAIDIHTINVEGIRMPDAIATVEIKGKTYFLTANEGDDRGDFDEGGDAARVGDILAGDVPGVSIDPDAYTAEELADLERLTVSIIDGDTDGDGDIDVLHSYGSRSFTIFDTDGNVVFDSGDGFETLISQLRPANAFNNDSYPSDDADVVDENRSDNKGPEPEAIAVGEVDGKTLAFIGLERDGGVMIYDISNPKKAKFLDYIDSSEAGDSSPEVVKFIAAEDSESGVAQIAVSYEMSGTTALYDLAFGHRIIGSDSDDTLTGTVGDDILAGRQGDDVIEGGAGDDILRGQKGADTLIGGTGDDVLRGGPGADTFVFALGDGQDTIRHLGKRDIIDLSATGLSFDELTITDNGGNTFTVDYGDQGDSITLTLTAGNAELNADDFLF</sequence>
<dbReference type="PRINTS" id="PR01488">
    <property type="entry name" value="RTXTOXINA"/>
</dbReference>
<dbReference type="InterPro" id="IPR055188">
    <property type="entry name" value="Choice_anch_I"/>
</dbReference>
<dbReference type="PANTHER" id="PTHR46928">
    <property type="entry name" value="MESENCHYME-SPECIFIC CELL SURFACE GLYCOPROTEIN"/>
    <property type="match status" value="1"/>
</dbReference>
<reference evidence="8" key="1">
    <citation type="journal article" date="2014" name="Int. J. Syst. Evol. Microbiol.">
        <title>Complete genome sequence of Corynebacterium casei LMG S-19264T (=DSM 44701T), isolated from a smear-ripened cheese.</title>
        <authorList>
            <consortium name="US DOE Joint Genome Institute (JGI-PGF)"/>
            <person name="Walter F."/>
            <person name="Albersmeier A."/>
            <person name="Kalinowski J."/>
            <person name="Ruckert C."/>
        </authorList>
    </citation>
    <scope>NUCLEOTIDE SEQUENCE</scope>
    <source>
        <strain evidence="8">CGMCC 1.7081</strain>
    </source>
</reference>
<evidence type="ECO:0000259" key="7">
    <source>
        <dbReference type="Pfam" id="PF22494"/>
    </source>
</evidence>
<reference evidence="8" key="2">
    <citation type="submission" date="2020-09" db="EMBL/GenBank/DDBJ databases">
        <authorList>
            <person name="Sun Q."/>
            <person name="Zhou Y."/>
        </authorList>
    </citation>
    <scope>NUCLEOTIDE SEQUENCE</scope>
    <source>
        <strain evidence="8">CGMCC 1.7081</strain>
    </source>
</reference>
<evidence type="ECO:0000313" key="9">
    <source>
        <dbReference type="Proteomes" id="UP000611500"/>
    </source>
</evidence>
<keyword evidence="9" id="KW-1185">Reference proteome</keyword>
<evidence type="ECO:0000256" key="4">
    <source>
        <dbReference type="ARBA" id="ARBA00023026"/>
    </source>
</evidence>
<gene>
    <name evidence="8" type="ORF">GCM10010961_29940</name>
</gene>
<accession>A0A8J3MEC4</accession>
<dbReference type="InterPro" id="IPR001343">
    <property type="entry name" value="Hemolysn_Ca-bd"/>
</dbReference>
<evidence type="ECO:0000313" key="8">
    <source>
        <dbReference type="EMBL" id="GHG95856.1"/>
    </source>
</evidence>
<evidence type="ECO:0000256" key="1">
    <source>
        <dbReference type="ARBA" id="ARBA00004370"/>
    </source>
</evidence>
<dbReference type="InterPro" id="IPR011049">
    <property type="entry name" value="Serralysin-like_metalloprot_C"/>
</dbReference>
<dbReference type="InterPro" id="IPR015943">
    <property type="entry name" value="WD40/YVTN_repeat-like_dom_sf"/>
</dbReference>
<dbReference type="Gene3D" id="2.130.10.10">
    <property type="entry name" value="YVTN repeat-like/Quinoprotein amine dehydrogenase"/>
    <property type="match status" value="1"/>
</dbReference>
<name>A0A8J3MEC4_9RHOB</name>
<dbReference type="PROSITE" id="PS00330">
    <property type="entry name" value="HEMOLYSIN_CALCIUM"/>
    <property type="match status" value="2"/>
</dbReference>
<dbReference type="InterPro" id="IPR011045">
    <property type="entry name" value="N2O_reductase_N"/>
</dbReference>
<dbReference type="GO" id="GO:0016020">
    <property type="term" value="C:membrane"/>
    <property type="evidence" value="ECO:0007669"/>
    <property type="project" value="UniProtKB-SubCell"/>
</dbReference>
<proteinExistence type="predicted"/>
<comment type="subcellular location">
    <subcellularLocation>
        <location evidence="1">Membrane</location>
    </subcellularLocation>
</comment>
<dbReference type="RefSeq" id="WP_051312514.1">
    <property type="nucleotide sequence ID" value="NZ_BNAP01000015.1"/>
</dbReference>
<dbReference type="EMBL" id="BNAP01000015">
    <property type="protein sequence ID" value="GHG95856.1"/>
    <property type="molecule type" value="Genomic_DNA"/>
</dbReference>
<dbReference type="GO" id="GO:0090729">
    <property type="term" value="F:toxin activity"/>
    <property type="evidence" value="ECO:0007669"/>
    <property type="project" value="UniProtKB-KW"/>
</dbReference>
<protein>
    <recommendedName>
        <fullName evidence="7">Choice-of-anchor I domain-containing protein</fullName>
    </recommendedName>
</protein>
<evidence type="ECO:0000256" key="5">
    <source>
        <dbReference type="ARBA" id="ARBA00023136"/>
    </source>
</evidence>
<dbReference type="Proteomes" id="UP000611500">
    <property type="component" value="Unassembled WGS sequence"/>
</dbReference>
<dbReference type="Pfam" id="PF22494">
    <property type="entry name" value="choice_anch_I"/>
    <property type="match status" value="1"/>
</dbReference>
<dbReference type="NCBIfam" id="NF038117">
    <property type="entry name" value="choice_anch_I"/>
    <property type="match status" value="1"/>
</dbReference>
<feature type="compositionally biased region" description="Basic and acidic residues" evidence="6">
    <location>
        <begin position="409"/>
        <end position="419"/>
    </location>
</feature>
<keyword evidence="4" id="KW-0843">Virulence</keyword>
<feature type="domain" description="Choice-of-anchor I" evidence="7">
    <location>
        <begin position="35"/>
        <end position="503"/>
    </location>
</feature>
<dbReference type="Pfam" id="PF00353">
    <property type="entry name" value="HemolysinCabind"/>
    <property type="match status" value="2"/>
</dbReference>
<organism evidence="8 9">
    <name type="scientific">Pseudodonghicola xiamenensis</name>
    <dbReference type="NCBI Taxonomy" id="337702"/>
    <lineage>
        <taxon>Bacteria</taxon>
        <taxon>Pseudomonadati</taxon>
        <taxon>Pseudomonadota</taxon>
        <taxon>Alphaproteobacteria</taxon>
        <taxon>Rhodobacterales</taxon>
        <taxon>Paracoccaceae</taxon>
        <taxon>Pseudodonghicola</taxon>
    </lineage>
</organism>
<dbReference type="Gene3D" id="2.150.10.10">
    <property type="entry name" value="Serralysin-like metalloprotease, C-terminal"/>
    <property type="match status" value="1"/>
</dbReference>
<dbReference type="SUPFAM" id="SSF50974">
    <property type="entry name" value="Nitrous oxide reductase, N-terminal domain"/>
    <property type="match status" value="1"/>
</dbReference>
<dbReference type="InterPro" id="IPR003995">
    <property type="entry name" value="RTX_toxin_determinant-A"/>
</dbReference>
<feature type="region of interest" description="Disordered" evidence="6">
    <location>
        <begin position="395"/>
        <end position="420"/>
    </location>
</feature>
<dbReference type="PANTHER" id="PTHR46928:SF1">
    <property type="entry name" value="MESENCHYME-SPECIFIC CELL SURFACE GLYCOPROTEIN"/>
    <property type="match status" value="1"/>
</dbReference>
<dbReference type="InterPro" id="IPR052956">
    <property type="entry name" value="Mesenchyme-surface_protein"/>
</dbReference>
<dbReference type="InterPro" id="IPR018511">
    <property type="entry name" value="Hemolysin-typ_Ca-bd_CS"/>
</dbReference>
<dbReference type="GO" id="GO:0005576">
    <property type="term" value="C:extracellular region"/>
    <property type="evidence" value="ECO:0007669"/>
    <property type="project" value="InterPro"/>
</dbReference>
<comment type="caution">
    <text evidence="8">The sequence shown here is derived from an EMBL/GenBank/DDBJ whole genome shotgun (WGS) entry which is preliminary data.</text>
</comment>
<keyword evidence="5" id="KW-0472">Membrane</keyword>
<evidence type="ECO:0000256" key="3">
    <source>
        <dbReference type="ARBA" id="ARBA00022737"/>
    </source>
</evidence>
<dbReference type="GO" id="GO:0005509">
    <property type="term" value="F:calcium ion binding"/>
    <property type="evidence" value="ECO:0007669"/>
    <property type="project" value="InterPro"/>
</dbReference>